<feature type="domain" description="NlpC/P60" evidence="5">
    <location>
        <begin position="127"/>
        <end position="256"/>
    </location>
</feature>
<evidence type="ECO:0000259" key="5">
    <source>
        <dbReference type="PROSITE" id="PS51935"/>
    </source>
</evidence>
<dbReference type="Pfam" id="PF00877">
    <property type="entry name" value="NLPC_P60"/>
    <property type="match status" value="1"/>
</dbReference>
<comment type="similarity">
    <text evidence="1">Belongs to the peptidase C40 family.</text>
</comment>
<proteinExistence type="inferred from homology"/>
<dbReference type="AlphaFoldDB" id="A0A2S9JTG5"/>
<dbReference type="PANTHER" id="PTHR47053">
    <property type="entry name" value="MUREIN DD-ENDOPEPTIDASE MEPH-RELATED"/>
    <property type="match status" value="1"/>
</dbReference>
<dbReference type="InterPro" id="IPR038765">
    <property type="entry name" value="Papain-like_cys_pep_sf"/>
</dbReference>
<comment type="caution">
    <text evidence="6">The sequence shown here is derived from an EMBL/GenBank/DDBJ whole genome shotgun (WGS) entry which is preliminary data.</text>
</comment>
<evidence type="ECO:0000256" key="3">
    <source>
        <dbReference type="ARBA" id="ARBA00022801"/>
    </source>
</evidence>
<keyword evidence="3 6" id="KW-0378">Hydrolase</keyword>
<keyword evidence="4" id="KW-0788">Thiol protease</keyword>
<dbReference type="OrthoDB" id="9813368at2"/>
<dbReference type="InterPro" id="IPR051202">
    <property type="entry name" value="Peptidase_C40"/>
</dbReference>
<dbReference type="GO" id="GO:0008234">
    <property type="term" value="F:cysteine-type peptidase activity"/>
    <property type="evidence" value="ECO:0007669"/>
    <property type="project" value="UniProtKB-KW"/>
</dbReference>
<dbReference type="Gene3D" id="2.30.30.40">
    <property type="entry name" value="SH3 Domains"/>
    <property type="match status" value="1"/>
</dbReference>
<dbReference type="SUPFAM" id="SSF54001">
    <property type="entry name" value="Cysteine proteinases"/>
    <property type="match status" value="1"/>
</dbReference>
<evidence type="ECO:0000256" key="2">
    <source>
        <dbReference type="ARBA" id="ARBA00022670"/>
    </source>
</evidence>
<name>A0A2S9JTG5_9SPHI</name>
<dbReference type="InterPro" id="IPR000064">
    <property type="entry name" value="NLP_P60_dom"/>
</dbReference>
<keyword evidence="7" id="KW-1185">Reference proteome</keyword>
<dbReference type="GO" id="GO:0006508">
    <property type="term" value="P:proteolysis"/>
    <property type="evidence" value="ECO:0007669"/>
    <property type="project" value="UniProtKB-KW"/>
</dbReference>
<dbReference type="Gene3D" id="3.90.1720.10">
    <property type="entry name" value="endopeptidase domain like (from Nostoc punctiforme)"/>
    <property type="match status" value="1"/>
</dbReference>
<sequence length="256" mass="29382">MKKGICNLSVIPLRATNSHRSEMVSQVLFAEQFEILQDETEWAYIRMIDTGYEGWLQQGQFVALSEEHFMEVSASKYVVVSLSGGTASLGDRKVQIKPGTKIPMQLINSSLDGFSYDIEGVFRKPTTSDFHVWFPELMLYYLNIPYLWGGRTCSGIDCSGLSQIIYTYFGIQLPRDAYQQAERGEVVNFLSEVKPGDLAFFDNEEGRIMHVGIMIDAETIFHASANVRIDKMDLEGIFNKEQNRYTHRLRIVKRYW</sequence>
<accession>A0A2S9JTG5</accession>
<dbReference type="RefSeq" id="WP_105723234.1">
    <property type="nucleotide sequence ID" value="NZ_PVBS01000001.1"/>
</dbReference>
<organism evidence="6 7">
    <name type="scientific">Sphingobacterium gobiense</name>
    <dbReference type="NCBI Taxonomy" id="1382456"/>
    <lineage>
        <taxon>Bacteria</taxon>
        <taxon>Pseudomonadati</taxon>
        <taxon>Bacteroidota</taxon>
        <taxon>Sphingobacteriia</taxon>
        <taxon>Sphingobacteriales</taxon>
        <taxon>Sphingobacteriaceae</taxon>
        <taxon>Sphingobacterium</taxon>
    </lineage>
</organism>
<evidence type="ECO:0000313" key="6">
    <source>
        <dbReference type="EMBL" id="PRD56431.1"/>
    </source>
</evidence>
<gene>
    <name evidence="6" type="ORF">C5749_04055</name>
</gene>
<evidence type="ECO:0000313" key="7">
    <source>
        <dbReference type="Proteomes" id="UP000238642"/>
    </source>
</evidence>
<dbReference type="Pfam" id="PF18348">
    <property type="entry name" value="SH3_16"/>
    <property type="match status" value="1"/>
</dbReference>
<evidence type="ECO:0000256" key="1">
    <source>
        <dbReference type="ARBA" id="ARBA00007074"/>
    </source>
</evidence>
<keyword evidence="2" id="KW-0645">Protease</keyword>
<dbReference type="EMBL" id="PVBS01000001">
    <property type="protein sequence ID" value="PRD56431.1"/>
    <property type="molecule type" value="Genomic_DNA"/>
</dbReference>
<evidence type="ECO:0000256" key="4">
    <source>
        <dbReference type="ARBA" id="ARBA00022807"/>
    </source>
</evidence>
<protein>
    <submittedName>
        <fullName evidence="6">Glycoside hydrolase</fullName>
    </submittedName>
</protein>
<dbReference type="InterPro" id="IPR041382">
    <property type="entry name" value="SH3_16"/>
</dbReference>
<reference evidence="6 7" key="1">
    <citation type="submission" date="2018-02" db="EMBL/GenBank/DDBJ databases">
        <title>The draft genome of Sphingobacterium gobiense H7.</title>
        <authorList>
            <person name="Li L."/>
            <person name="Liu L."/>
            <person name="Zhang X."/>
            <person name="Wang T."/>
            <person name="Liang L."/>
        </authorList>
    </citation>
    <scope>NUCLEOTIDE SEQUENCE [LARGE SCALE GENOMIC DNA]</scope>
    <source>
        <strain evidence="6 7">ACCC 05757</strain>
    </source>
</reference>
<dbReference type="Proteomes" id="UP000238642">
    <property type="component" value="Unassembled WGS sequence"/>
</dbReference>
<dbReference type="PROSITE" id="PS51935">
    <property type="entry name" value="NLPC_P60"/>
    <property type="match status" value="1"/>
</dbReference>
<dbReference type="PANTHER" id="PTHR47053:SF1">
    <property type="entry name" value="MUREIN DD-ENDOPEPTIDASE MEPH-RELATED"/>
    <property type="match status" value="1"/>
</dbReference>